<dbReference type="Proteomes" id="UP000183063">
    <property type="component" value="Unassembled WGS sequence"/>
</dbReference>
<evidence type="ECO:0000256" key="3">
    <source>
        <dbReference type="ARBA" id="ARBA00022989"/>
    </source>
</evidence>
<dbReference type="GO" id="GO:0016020">
    <property type="term" value="C:membrane"/>
    <property type="evidence" value="ECO:0007669"/>
    <property type="project" value="UniProtKB-SubCell"/>
</dbReference>
<dbReference type="InterPro" id="IPR035906">
    <property type="entry name" value="MetI-like_sf"/>
</dbReference>
<proteinExistence type="predicted"/>
<feature type="transmembrane region" description="Helical" evidence="5">
    <location>
        <begin position="51"/>
        <end position="72"/>
    </location>
</feature>
<evidence type="ECO:0000313" key="8">
    <source>
        <dbReference type="Proteomes" id="UP000183063"/>
    </source>
</evidence>
<evidence type="ECO:0000256" key="5">
    <source>
        <dbReference type="SAM" id="Phobius"/>
    </source>
</evidence>
<protein>
    <submittedName>
        <fullName evidence="7">Spermidine/putrescine transport system permease protein</fullName>
    </submittedName>
</protein>
<keyword evidence="2 5" id="KW-0812">Transmembrane</keyword>
<evidence type="ECO:0000256" key="4">
    <source>
        <dbReference type="ARBA" id="ARBA00023136"/>
    </source>
</evidence>
<dbReference type="Proteomes" id="UP000198939">
    <property type="component" value="Unassembled WGS sequence"/>
</dbReference>
<keyword evidence="4 5" id="KW-0472">Membrane</keyword>
<evidence type="ECO:0000313" key="6">
    <source>
        <dbReference type="EMBL" id="SEI02853.1"/>
    </source>
</evidence>
<dbReference type="Gene3D" id="1.10.3720.10">
    <property type="entry name" value="MetI-like"/>
    <property type="match status" value="1"/>
</dbReference>
<keyword evidence="3 5" id="KW-1133">Transmembrane helix</keyword>
<reference evidence="8" key="3">
    <citation type="submission" date="2016-10" db="EMBL/GenBank/DDBJ databases">
        <authorList>
            <person name="Wibberg D."/>
        </authorList>
    </citation>
    <scope>NUCLEOTIDE SEQUENCE [LARGE SCALE GENOMIC DNA]</scope>
</reference>
<accession>A0A1H8PCT4</accession>
<dbReference type="EMBL" id="FNXB01000019">
    <property type="protein sequence ID" value="SEI02853.1"/>
    <property type="molecule type" value="Genomic_DNA"/>
</dbReference>
<organism evidence="6 8">
    <name type="scientific">Rhizobium tibeticum</name>
    <dbReference type="NCBI Taxonomy" id="501024"/>
    <lineage>
        <taxon>Bacteria</taxon>
        <taxon>Pseudomonadati</taxon>
        <taxon>Pseudomonadota</taxon>
        <taxon>Alphaproteobacteria</taxon>
        <taxon>Hyphomicrobiales</taxon>
        <taxon>Rhizobiaceae</taxon>
        <taxon>Rhizobium/Agrobacterium group</taxon>
        <taxon>Rhizobium</taxon>
    </lineage>
</organism>
<comment type="subcellular location">
    <subcellularLocation>
        <location evidence="1">Membrane</location>
        <topology evidence="1">Multi-pass membrane protein</topology>
    </subcellularLocation>
</comment>
<name>A0A1H8PCT4_9HYPH</name>
<sequence>MVPGLAVTFCLAFVQAFAVFPSAVLLGAPAGPTRVISIAAYQAAFEQYDHSLGSTIALIMGGVELVVVLAVLATRSLFYRGPAGGTKG</sequence>
<keyword evidence="9" id="KW-1185">Reference proteome</keyword>
<reference evidence="7 9" key="2">
    <citation type="submission" date="2016-10" db="EMBL/GenBank/DDBJ databases">
        <authorList>
            <person name="Varghese N."/>
            <person name="Submissions S."/>
        </authorList>
    </citation>
    <scope>NUCLEOTIDE SEQUENCE [LARGE SCALE GENOMIC DNA]</scope>
    <source>
        <strain evidence="7 9">CGMCC 1.7071</strain>
    </source>
</reference>
<evidence type="ECO:0000256" key="1">
    <source>
        <dbReference type="ARBA" id="ARBA00004141"/>
    </source>
</evidence>
<dbReference type="STRING" id="501024.RTCCBAU85039_3825"/>
<evidence type="ECO:0000313" key="9">
    <source>
        <dbReference type="Proteomes" id="UP000198939"/>
    </source>
</evidence>
<evidence type="ECO:0000313" key="7">
    <source>
        <dbReference type="EMBL" id="SEO39504.1"/>
    </source>
</evidence>
<evidence type="ECO:0000256" key="2">
    <source>
        <dbReference type="ARBA" id="ARBA00022692"/>
    </source>
</evidence>
<dbReference type="EMBL" id="FOCV01000016">
    <property type="protein sequence ID" value="SEO39504.1"/>
    <property type="molecule type" value="Genomic_DNA"/>
</dbReference>
<reference evidence="6" key="1">
    <citation type="submission" date="2016-10" db="EMBL/GenBank/DDBJ databases">
        <authorList>
            <person name="de Groot N.N."/>
        </authorList>
    </citation>
    <scope>NUCLEOTIDE SEQUENCE [LARGE SCALE GENOMIC DNA]</scope>
    <source>
        <strain evidence="6">CCBAU85039</strain>
    </source>
</reference>
<dbReference type="SUPFAM" id="SSF161098">
    <property type="entry name" value="MetI-like"/>
    <property type="match status" value="1"/>
</dbReference>
<gene>
    <name evidence="6" type="ORF">RTCCBAU85039_3825</name>
    <name evidence="7" type="ORF">SAMN05216228_1016118</name>
</gene>
<dbReference type="AlphaFoldDB" id="A0A1H8PCT4"/>